<protein>
    <submittedName>
        <fullName evidence="1">Uncharacterized protein</fullName>
    </submittedName>
</protein>
<evidence type="ECO:0000313" key="1">
    <source>
        <dbReference type="EMBL" id="CAJ0567784.1"/>
    </source>
</evidence>
<feature type="non-terminal residue" evidence="1">
    <location>
        <position position="123"/>
    </location>
</feature>
<dbReference type="AlphaFoldDB" id="A0AA36CEZ5"/>
<sequence length="123" mass="14249">MFVPDFVTYTYATPGWFLPWYDNGLYAFHGDGSVEFFKSCKNHRCNTFAISDFTARPTVECYTSRSENLFGDNCRGHYCVYFYIVQTSIYKTNGKFRTYLCAEDFCNKDEKTANASIYGQANL</sequence>
<dbReference type="EMBL" id="CATQJA010001562">
    <property type="protein sequence ID" value="CAJ0567784.1"/>
    <property type="molecule type" value="Genomic_DNA"/>
</dbReference>
<reference evidence="1" key="1">
    <citation type="submission" date="2023-06" db="EMBL/GenBank/DDBJ databases">
        <authorList>
            <person name="Delattre M."/>
        </authorList>
    </citation>
    <scope>NUCLEOTIDE SEQUENCE</scope>
    <source>
        <strain evidence="1">AF72</strain>
    </source>
</reference>
<keyword evidence="2" id="KW-1185">Reference proteome</keyword>
<proteinExistence type="predicted"/>
<name>A0AA36CEZ5_9BILA</name>
<dbReference type="Proteomes" id="UP001177023">
    <property type="component" value="Unassembled WGS sequence"/>
</dbReference>
<gene>
    <name evidence="1" type="ORF">MSPICULIGERA_LOCUS6322</name>
</gene>
<evidence type="ECO:0000313" key="2">
    <source>
        <dbReference type="Proteomes" id="UP001177023"/>
    </source>
</evidence>
<organism evidence="1 2">
    <name type="scientific">Mesorhabditis spiculigera</name>
    <dbReference type="NCBI Taxonomy" id="96644"/>
    <lineage>
        <taxon>Eukaryota</taxon>
        <taxon>Metazoa</taxon>
        <taxon>Ecdysozoa</taxon>
        <taxon>Nematoda</taxon>
        <taxon>Chromadorea</taxon>
        <taxon>Rhabditida</taxon>
        <taxon>Rhabditina</taxon>
        <taxon>Rhabditomorpha</taxon>
        <taxon>Rhabditoidea</taxon>
        <taxon>Rhabditidae</taxon>
        <taxon>Mesorhabditinae</taxon>
        <taxon>Mesorhabditis</taxon>
    </lineage>
</organism>
<accession>A0AA36CEZ5</accession>
<comment type="caution">
    <text evidence="1">The sequence shown here is derived from an EMBL/GenBank/DDBJ whole genome shotgun (WGS) entry which is preliminary data.</text>
</comment>